<dbReference type="GO" id="GO:0043021">
    <property type="term" value="F:ribonucleoprotein complex binding"/>
    <property type="evidence" value="ECO:0007669"/>
    <property type="project" value="TreeGrafter"/>
</dbReference>
<dbReference type="SUPFAM" id="SSF55315">
    <property type="entry name" value="L30e-like"/>
    <property type="match status" value="1"/>
</dbReference>
<dbReference type="RefSeq" id="XP_002771239.1">
    <property type="nucleotide sequence ID" value="XM_002771193.1"/>
</dbReference>
<feature type="region of interest" description="Disordered" evidence="1">
    <location>
        <begin position="1"/>
        <end position="55"/>
    </location>
</feature>
<name>C5LJN8_PERM5</name>
<dbReference type="Gene3D" id="3.30.1330.30">
    <property type="match status" value="1"/>
</dbReference>
<evidence type="ECO:0000256" key="1">
    <source>
        <dbReference type="SAM" id="MobiDB-lite"/>
    </source>
</evidence>
<dbReference type="PANTHER" id="PTHR13284:SF4">
    <property type="entry name" value="C2H2-TYPE DOMAIN-CONTAINING PROTEIN"/>
    <property type="match status" value="1"/>
</dbReference>
<dbReference type="GO" id="GO:0005739">
    <property type="term" value="C:mitochondrion"/>
    <property type="evidence" value="ECO:0007669"/>
    <property type="project" value="TreeGrafter"/>
</dbReference>
<dbReference type="InterPro" id="IPR029064">
    <property type="entry name" value="Ribosomal_eL30-like_sf"/>
</dbReference>
<organism evidence="3">
    <name type="scientific">Perkinsus marinus (strain ATCC 50983 / TXsc)</name>
    <dbReference type="NCBI Taxonomy" id="423536"/>
    <lineage>
        <taxon>Eukaryota</taxon>
        <taxon>Sar</taxon>
        <taxon>Alveolata</taxon>
        <taxon>Perkinsozoa</taxon>
        <taxon>Perkinsea</taxon>
        <taxon>Perkinsida</taxon>
        <taxon>Perkinsidae</taxon>
        <taxon>Perkinsus</taxon>
    </lineage>
</organism>
<dbReference type="OrthoDB" id="263617at2759"/>
<feature type="compositionally biased region" description="Basic and acidic residues" evidence="1">
    <location>
        <begin position="16"/>
        <end position="36"/>
    </location>
</feature>
<dbReference type="EMBL" id="GG682469">
    <property type="protein sequence ID" value="EER03055.1"/>
    <property type="molecule type" value="Genomic_DNA"/>
</dbReference>
<dbReference type="GeneID" id="9051721"/>
<gene>
    <name evidence="2" type="ORF">Pmar_PMAR001800</name>
</gene>
<keyword evidence="3" id="KW-1185">Reference proteome</keyword>
<dbReference type="PANTHER" id="PTHR13284">
    <property type="entry name" value="GH01354P"/>
    <property type="match status" value="1"/>
</dbReference>
<dbReference type="InParanoid" id="C5LJN8"/>
<dbReference type="OMA" id="AENCKGM"/>
<reference evidence="2 3" key="1">
    <citation type="submission" date="2008-07" db="EMBL/GenBank/DDBJ databases">
        <authorList>
            <person name="El-Sayed N."/>
            <person name="Caler E."/>
            <person name="Inman J."/>
            <person name="Amedeo P."/>
            <person name="Hass B."/>
            <person name="Wortman J."/>
        </authorList>
    </citation>
    <scope>NUCLEOTIDE SEQUENCE [LARGE SCALE GENOMIC DNA]</scope>
    <source>
        <strain evidence="3">ATCC 50983 / TXsc</strain>
    </source>
</reference>
<evidence type="ECO:0000313" key="3">
    <source>
        <dbReference type="Proteomes" id="UP000007800"/>
    </source>
</evidence>
<protein>
    <submittedName>
        <fullName evidence="2">Uncharacterized protein</fullName>
    </submittedName>
</protein>
<accession>C5LJN8</accession>
<dbReference type="Proteomes" id="UP000007800">
    <property type="component" value="Unassembled WGS sequence"/>
</dbReference>
<evidence type="ECO:0000313" key="2">
    <source>
        <dbReference type="EMBL" id="EER03055.1"/>
    </source>
</evidence>
<proteinExistence type="predicted"/>
<dbReference type="GO" id="GO:0003730">
    <property type="term" value="F:mRNA 3'-UTR binding"/>
    <property type="evidence" value="ECO:0007669"/>
    <property type="project" value="TreeGrafter"/>
</dbReference>
<sequence length="289" mass="32172">MSTTFWTASKHRSVSKGKEAPSKVEREKRGEGRAGERTGTVTSDTNGRVGRKGPQLNSELVDDMTALRMGKTRLVSKNKNKPSKLKEVILHDKIIENDDDDGIAENSNEVNGSTLPEITVRHYVHQFLSPELDVLVQDMLEDLHRYQERAKENPAKFKKRKRFVTGLREVSRALRLGKLKGVIVAPNMHSSASSGGLDDHVVEIVDEASLGGDKLLDSDRPAVPVVFALSKNRLGKACGKPVRQCAVGLLSVEGAERKWKQIIEMTERLRRKWLEERLTSASVDVVDTT</sequence>
<dbReference type="GO" id="GO:0035368">
    <property type="term" value="F:selenocysteine insertion sequence binding"/>
    <property type="evidence" value="ECO:0007669"/>
    <property type="project" value="InterPro"/>
</dbReference>
<dbReference type="AlphaFoldDB" id="C5LJN8"/>
<dbReference type="InterPro" id="IPR040051">
    <property type="entry name" value="SECISBP2"/>
</dbReference>
<dbReference type="GO" id="GO:1990904">
    <property type="term" value="C:ribonucleoprotein complex"/>
    <property type="evidence" value="ECO:0007669"/>
    <property type="project" value="TreeGrafter"/>
</dbReference>